<name>A0A024GGK4_9STRA</name>
<evidence type="ECO:0000256" key="1">
    <source>
        <dbReference type="SAM" id="Coils"/>
    </source>
</evidence>
<sequence length="191" mass="21980">MSSEEMTTLIEQKEALERKIEAMNEQQQLKSEEVKVKITELQNRCDQSIRELESVKAKMMGANQIQWNSNAQIPQQNGHVDCNTEFEEQRKIKKLDTYLYKLDGNERDDDKAKNAPNEIKLKEDQIKNIKNAVEPNCKDAYADFHESLSKATARLIGMETLIHLKSEREIAIEEQLKNGKASFHSSDSVLI</sequence>
<dbReference type="AlphaFoldDB" id="A0A024GGK4"/>
<protein>
    <submittedName>
        <fullName evidence="2">Uncharacterized protein</fullName>
    </submittedName>
</protein>
<organism evidence="2 3">
    <name type="scientific">Albugo candida</name>
    <dbReference type="NCBI Taxonomy" id="65357"/>
    <lineage>
        <taxon>Eukaryota</taxon>
        <taxon>Sar</taxon>
        <taxon>Stramenopiles</taxon>
        <taxon>Oomycota</taxon>
        <taxon>Peronosporomycetes</taxon>
        <taxon>Albuginales</taxon>
        <taxon>Albuginaceae</taxon>
        <taxon>Albugo</taxon>
    </lineage>
</organism>
<dbReference type="Proteomes" id="UP000053237">
    <property type="component" value="Unassembled WGS sequence"/>
</dbReference>
<evidence type="ECO:0000313" key="2">
    <source>
        <dbReference type="EMBL" id="CCI46007.1"/>
    </source>
</evidence>
<keyword evidence="1" id="KW-0175">Coiled coil</keyword>
<keyword evidence="3" id="KW-1185">Reference proteome</keyword>
<feature type="coiled-coil region" evidence="1">
    <location>
        <begin position="6"/>
        <end position="58"/>
    </location>
</feature>
<evidence type="ECO:0000313" key="3">
    <source>
        <dbReference type="Proteomes" id="UP000053237"/>
    </source>
</evidence>
<gene>
    <name evidence="2" type="ORF">BN9_069350</name>
</gene>
<comment type="caution">
    <text evidence="2">The sequence shown here is derived from an EMBL/GenBank/DDBJ whole genome shotgun (WGS) entry which is preliminary data.</text>
</comment>
<reference evidence="2 3" key="1">
    <citation type="submission" date="2012-05" db="EMBL/GenBank/DDBJ databases">
        <title>Recombination and specialization in a pathogen metapopulation.</title>
        <authorList>
            <person name="Gardiner A."/>
            <person name="Kemen E."/>
            <person name="Schultz-Larsen T."/>
            <person name="MacLean D."/>
            <person name="Van Oosterhout C."/>
            <person name="Jones J.D.G."/>
        </authorList>
    </citation>
    <scope>NUCLEOTIDE SEQUENCE [LARGE SCALE GENOMIC DNA]</scope>
    <source>
        <strain evidence="2 3">Ac Nc2</strain>
    </source>
</reference>
<dbReference type="EMBL" id="CAIX01000115">
    <property type="protein sequence ID" value="CCI46007.1"/>
    <property type="molecule type" value="Genomic_DNA"/>
</dbReference>
<accession>A0A024GGK4</accession>
<proteinExistence type="predicted"/>
<dbReference type="InParanoid" id="A0A024GGK4"/>